<dbReference type="GO" id="GO:0006730">
    <property type="term" value="P:one-carbon metabolic process"/>
    <property type="evidence" value="ECO:0007669"/>
    <property type="project" value="UniProtKB-KW"/>
</dbReference>
<dbReference type="CDD" id="cd00209">
    <property type="entry name" value="DHFR"/>
    <property type="match status" value="1"/>
</dbReference>
<dbReference type="Proteomes" id="UP000051166">
    <property type="component" value="Unassembled WGS sequence"/>
</dbReference>
<dbReference type="STRING" id="1423801.FD50_GL000199"/>
<evidence type="ECO:0000256" key="2">
    <source>
        <dbReference type="ARBA" id="ARBA00009539"/>
    </source>
</evidence>
<dbReference type="OrthoDB" id="9804315at2"/>
<proteinExistence type="inferred from homology"/>
<dbReference type="PANTHER" id="PTHR48069:SF3">
    <property type="entry name" value="DIHYDROFOLATE REDUCTASE"/>
    <property type="match status" value="1"/>
</dbReference>
<dbReference type="UniPathway" id="UPA00077">
    <property type="reaction ID" value="UER00158"/>
</dbReference>
<evidence type="ECO:0000256" key="5">
    <source>
        <dbReference type="ARBA" id="ARBA00022857"/>
    </source>
</evidence>
<evidence type="ECO:0000256" key="7">
    <source>
        <dbReference type="PIRNR" id="PIRNR000194"/>
    </source>
</evidence>
<evidence type="ECO:0000256" key="3">
    <source>
        <dbReference type="ARBA" id="ARBA00012856"/>
    </source>
</evidence>
<dbReference type="GO" id="GO:0050661">
    <property type="term" value="F:NADP binding"/>
    <property type="evidence" value="ECO:0007669"/>
    <property type="project" value="InterPro"/>
</dbReference>
<organism evidence="9 10">
    <name type="scientific">Liquorilactobacillus satsumensis DSM 16230 = JCM 12392</name>
    <dbReference type="NCBI Taxonomy" id="1423801"/>
    <lineage>
        <taxon>Bacteria</taxon>
        <taxon>Bacillati</taxon>
        <taxon>Bacillota</taxon>
        <taxon>Bacilli</taxon>
        <taxon>Lactobacillales</taxon>
        <taxon>Lactobacillaceae</taxon>
        <taxon>Liquorilactobacillus</taxon>
    </lineage>
</organism>
<reference evidence="9 10" key="1">
    <citation type="journal article" date="2015" name="Genome Announc.">
        <title>Expanding the biotechnology potential of lactobacilli through comparative genomics of 213 strains and associated genera.</title>
        <authorList>
            <person name="Sun Z."/>
            <person name="Harris H.M."/>
            <person name="McCann A."/>
            <person name="Guo C."/>
            <person name="Argimon S."/>
            <person name="Zhang W."/>
            <person name="Yang X."/>
            <person name="Jeffery I.B."/>
            <person name="Cooney J.C."/>
            <person name="Kagawa T.F."/>
            <person name="Liu W."/>
            <person name="Song Y."/>
            <person name="Salvetti E."/>
            <person name="Wrobel A."/>
            <person name="Rasinkangas P."/>
            <person name="Parkhill J."/>
            <person name="Rea M.C."/>
            <person name="O'Sullivan O."/>
            <person name="Ritari J."/>
            <person name="Douillard F.P."/>
            <person name="Paul Ross R."/>
            <person name="Yang R."/>
            <person name="Briner A.E."/>
            <person name="Felis G.E."/>
            <person name="de Vos W.M."/>
            <person name="Barrangou R."/>
            <person name="Klaenhammer T.R."/>
            <person name="Caufield P.W."/>
            <person name="Cui Y."/>
            <person name="Zhang H."/>
            <person name="O'Toole P.W."/>
        </authorList>
    </citation>
    <scope>NUCLEOTIDE SEQUENCE [LARGE SCALE GENOMIC DNA]</scope>
    <source>
        <strain evidence="9 10">DSM 16230</strain>
    </source>
</reference>
<feature type="domain" description="DHFR" evidence="8">
    <location>
        <begin position="1"/>
        <end position="165"/>
    </location>
</feature>
<comment type="function">
    <text evidence="7">Key enzyme in folate metabolism. Catalyzes an essential reaction for de novo glycine and purine synthesis, and for DNA precursor synthesis.</text>
</comment>
<dbReference type="InterPro" id="IPR001796">
    <property type="entry name" value="DHFR_dom"/>
</dbReference>
<comment type="similarity">
    <text evidence="2 7">Belongs to the dihydrofolate reductase family.</text>
</comment>
<evidence type="ECO:0000313" key="9">
    <source>
        <dbReference type="EMBL" id="KRL99499.1"/>
    </source>
</evidence>
<dbReference type="EMBL" id="AZFQ01000026">
    <property type="protein sequence ID" value="KRL99499.1"/>
    <property type="molecule type" value="Genomic_DNA"/>
</dbReference>
<keyword evidence="10" id="KW-1185">Reference proteome</keyword>
<evidence type="ECO:0000256" key="6">
    <source>
        <dbReference type="ARBA" id="ARBA00023002"/>
    </source>
</evidence>
<dbReference type="InterPro" id="IPR012259">
    <property type="entry name" value="DHFR"/>
</dbReference>
<gene>
    <name evidence="9" type="ORF">FD50_GL000199</name>
</gene>
<protein>
    <recommendedName>
        <fullName evidence="3 7">Dihydrofolate reductase</fullName>
        <ecNumber evidence="3 7">1.5.1.3</ecNumber>
    </recommendedName>
</protein>
<dbReference type="Pfam" id="PF00186">
    <property type="entry name" value="DHFR_1"/>
    <property type="match status" value="1"/>
</dbReference>
<dbReference type="Gene3D" id="3.40.430.10">
    <property type="entry name" value="Dihydrofolate Reductase, subunit A"/>
    <property type="match status" value="1"/>
</dbReference>
<dbReference type="InterPro" id="IPR024072">
    <property type="entry name" value="DHFR-like_dom_sf"/>
</dbReference>
<sequence length="166" mass="18774">MLAYIWAEDRKHQIGVAGHLPWQLPADLAYFKKTTAQHPIVMGRKTFASLPGVLPHRHHYVLTRSAAFADKYAENAQVTVVHTLADLRRLLATETQLIFIIGGASLFAAFADEVDYLYVTEIDAEFTADTKMPELKMADFELISATQGLVDHQNPYAHSFKVYRRK</sequence>
<evidence type="ECO:0000256" key="4">
    <source>
        <dbReference type="ARBA" id="ARBA00022563"/>
    </source>
</evidence>
<dbReference type="PROSITE" id="PS51330">
    <property type="entry name" value="DHFR_2"/>
    <property type="match status" value="1"/>
</dbReference>
<dbReference type="SUPFAM" id="SSF53597">
    <property type="entry name" value="Dihydrofolate reductase-like"/>
    <property type="match status" value="1"/>
</dbReference>
<evidence type="ECO:0000256" key="1">
    <source>
        <dbReference type="ARBA" id="ARBA00004903"/>
    </source>
</evidence>
<dbReference type="GO" id="GO:0005829">
    <property type="term" value="C:cytosol"/>
    <property type="evidence" value="ECO:0007669"/>
    <property type="project" value="TreeGrafter"/>
</dbReference>
<accession>A0A0R1VCA8</accession>
<evidence type="ECO:0000313" key="10">
    <source>
        <dbReference type="Proteomes" id="UP000051166"/>
    </source>
</evidence>
<dbReference type="RefSeq" id="WP_054756558.1">
    <property type="nucleotide sequence ID" value="NZ_AZFQ01000026.1"/>
</dbReference>
<dbReference type="PIRSF" id="PIRSF000194">
    <property type="entry name" value="DHFR"/>
    <property type="match status" value="1"/>
</dbReference>
<dbReference type="PRINTS" id="PR00070">
    <property type="entry name" value="DHFR"/>
</dbReference>
<name>A0A0R1VCA8_9LACO</name>
<dbReference type="GO" id="GO:0046655">
    <property type="term" value="P:folic acid metabolic process"/>
    <property type="evidence" value="ECO:0007669"/>
    <property type="project" value="TreeGrafter"/>
</dbReference>
<evidence type="ECO:0000259" key="8">
    <source>
        <dbReference type="PROSITE" id="PS51330"/>
    </source>
</evidence>
<keyword evidence="4 7" id="KW-0554">One-carbon metabolism</keyword>
<dbReference type="PATRIC" id="fig|1423801.4.peg.201"/>
<dbReference type="GO" id="GO:0004146">
    <property type="term" value="F:dihydrofolate reductase activity"/>
    <property type="evidence" value="ECO:0007669"/>
    <property type="project" value="UniProtKB-EC"/>
</dbReference>
<dbReference type="EC" id="1.5.1.3" evidence="3 7"/>
<keyword evidence="6 7" id="KW-0560">Oxidoreductase</keyword>
<comment type="pathway">
    <text evidence="1 7">Cofactor biosynthesis; tetrahydrofolate biosynthesis; 5,6,7,8-tetrahydrofolate from 7,8-dihydrofolate: step 1/1.</text>
</comment>
<comment type="catalytic activity">
    <reaction evidence="7">
        <text>(6S)-5,6,7,8-tetrahydrofolate + NADP(+) = 7,8-dihydrofolate + NADPH + H(+)</text>
        <dbReference type="Rhea" id="RHEA:15009"/>
        <dbReference type="ChEBI" id="CHEBI:15378"/>
        <dbReference type="ChEBI" id="CHEBI:57451"/>
        <dbReference type="ChEBI" id="CHEBI:57453"/>
        <dbReference type="ChEBI" id="CHEBI:57783"/>
        <dbReference type="ChEBI" id="CHEBI:58349"/>
        <dbReference type="EC" id="1.5.1.3"/>
    </reaction>
</comment>
<keyword evidence="5 7" id="KW-0521">NADP</keyword>
<dbReference type="AlphaFoldDB" id="A0A0R1VCA8"/>
<dbReference type="GO" id="GO:0046452">
    <property type="term" value="P:dihydrofolate metabolic process"/>
    <property type="evidence" value="ECO:0007669"/>
    <property type="project" value="TreeGrafter"/>
</dbReference>
<dbReference type="PANTHER" id="PTHR48069">
    <property type="entry name" value="DIHYDROFOLATE REDUCTASE"/>
    <property type="match status" value="1"/>
</dbReference>
<dbReference type="GeneID" id="98307659"/>
<dbReference type="GO" id="GO:0046654">
    <property type="term" value="P:tetrahydrofolate biosynthetic process"/>
    <property type="evidence" value="ECO:0007669"/>
    <property type="project" value="UniProtKB-UniPathway"/>
</dbReference>
<comment type="caution">
    <text evidence="9">The sequence shown here is derived from an EMBL/GenBank/DDBJ whole genome shotgun (WGS) entry which is preliminary data.</text>
</comment>